<evidence type="ECO:0000256" key="6">
    <source>
        <dbReference type="SAM" id="MobiDB-lite"/>
    </source>
</evidence>
<dbReference type="GO" id="GO:0004674">
    <property type="term" value="F:protein serine/threonine kinase activity"/>
    <property type="evidence" value="ECO:0007669"/>
    <property type="project" value="UniProtKB-KW"/>
</dbReference>
<dbReference type="SMART" id="SM00220">
    <property type="entry name" value="S_TKc"/>
    <property type="match status" value="1"/>
</dbReference>
<evidence type="ECO:0000313" key="8">
    <source>
        <dbReference type="EMBL" id="PXF48854.1"/>
    </source>
</evidence>
<feature type="compositionally biased region" description="Polar residues" evidence="6">
    <location>
        <begin position="603"/>
        <end position="625"/>
    </location>
</feature>
<name>A0A2V3J395_9FLOR</name>
<feature type="compositionally biased region" description="Polar residues" evidence="6">
    <location>
        <begin position="531"/>
        <end position="544"/>
    </location>
</feature>
<feature type="domain" description="Protein kinase" evidence="7">
    <location>
        <begin position="126"/>
        <end position="390"/>
    </location>
</feature>
<dbReference type="InterPro" id="IPR000719">
    <property type="entry name" value="Prot_kinase_dom"/>
</dbReference>
<evidence type="ECO:0000313" key="9">
    <source>
        <dbReference type="Proteomes" id="UP000247409"/>
    </source>
</evidence>
<dbReference type="Pfam" id="PF00069">
    <property type="entry name" value="Pkinase"/>
    <property type="match status" value="1"/>
</dbReference>
<feature type="compositionally biased region" description="Basic and acidic residues" evidence="6">
    <location>
        <begin position="654"/>
        <end position="680"/>
    </location>
</feature>
<accession>A0A2V3J395</accession>
<feature type="compositionally biased region" description="Pro residues" evidence="6">
    <location>
        <begin position="393"/>
        <end position="404"/>
    </location>
</feature>
<keyword evidence="5" id="KW-0067">ATP-binding</keyword>
<feature type="region of interest" description="Disordered" evidence="6">
    <location>
        <begin position="386"/>
        <end position="422"/>
    </location>
</feature>
<dbReference type="InterPro" id="IPR050205">
    <property type="entry name" value="CDPK_Ser/Thr_kinases"/>
</dbReference>
<dbReference type="Gene3D" id="1.10.510.10">
    <property type="entry name" value="Transferase(Phosphotransferase) domain 1"/>
    <property type="match status" value="1"/>
</dbReference>
<dbReference type="STRING" id="448386.A0A2V3J395"/>
<evidence type="ECO:0000256" key="1">
    <source>
        <dbReference type="ARBA" id="ARBA00022527"/>
    </source>
</evidence>
<evidence type="ECO:0000256" key="3">
    <source>
        <dbReference type="ARBA" id="ARBA00022741"/>
    </source>
</evidence>
<dbReference type="PROSITE" id="PS00108">
    <property type="entry name" value="PROTEIN_KINASE_ST"/>
    <property type="match status" value="1"/>
</dbReference>
<keyword evidence="3" id="KW-0547">Nucleotide-binding</keyword>
<feature type="region of interest" description="Disordered" evidence="6">
    <location>
        <begin position="523"/>
        <end position="552"/>
    </location>
</feature>
<dbReference type="SUPFAM" id="SSF56112">
    <property type="entry name" value="Protein kinase-like (PK-like)"/>
    <property type="match status" value="1"/>
</dbReference>
<organism evidence="8 9">
    <name type="scientific">Gracilariopsis chorda</name>
    <dbReference type="NCBI Taxonomy" id="448386"/>
    <lineage>
        <taxon>Eukaryota</taxon>
        <taxon>Rhodophyta</taxon>
        <taxon>Florideophyceae</taxon>
        <taxon>Rhodymeniophycidae</taxon>
        <taxon>Gracilariales</taxon>
        <taxon>Gracilariaceae</taxon>
        <taxon>Gracilariopsis</taxon>
    </lineage>
</organism>
<evidence type="ECO:0000256" key="4">
    <source>
        <dbReference type="ARBA" id="ARBA00022777"/>
    </source>
</evidence>
<evidence type="ECO:0000256" key="2">
    <source>
        <dbReference type="ARBA" id="ARBA00022679"/>
    </source>
</evidence>
<comment type="caution">
    <text evidence="8">The sequence shown here is derived from an EMBL/GenBank/DDBJ whole genome shotgun (WGS) entry which is preliminary data.</text>
</comment>
<dbReference type="InterPro" id="IPR008271">
    <property type="entry name" value="Ser/Thr_kinase_AS"/>
</dbReference>
<dbReference type="CDD" id="cd05117">
    <property type="entry name" value="STKc_CAMK"/>
    <property type="match status" value="1"/>
</dbReference>
<feature type="compositionally biased region" description="Polar residues" evidence="6">
    <location>
        <begin position="410"/>
        <end position="422"/>
    </location>
</feature>
<protein>
    <submittedName>
        <fullName evidence="8">Calcium/calmodulin-dependent protein kinase type 1</fullName>
    </submittedName>
</protein>
<dbReference type="GO" id="GO:0005524">
    <property type="term" value="F:ATP binding"/>
    <property type="evidence" value="ECO:0007669"/>
    <property type="project" value="UniProtKB-KW"/>
</dbReference>
<dbReference type="EMBL" id="NBIV01000011">
    <property type="protein sequence ID" value="PXF48854.1"/>
    <property type="molecule type" value="Genomic_DNA"/>
</dbReference>
<feature type="region of interest" description="Disordered" evidence="6">
    <location>
        <begin position="590"/>
        <end position="711"/>
    </location>
</feature>
<feature type="compositionally biased region" description="Basic residues" evidence="6">
    <location>
        <begin position="687"/>
        <end position="698"/>
    </location>
</feature>
<keyword evidence="1" id="KW-0723">Serine/threonine-protein kinase</keyword>
<dbReference type="OrthoDB" id="40902at2759"/>
<keyword evidence="4 8" id="KW-0418">Kinase</keyword>
<reference evidence="8 9" key="1">
    <citation type="journal article" date="2018" name="Mol. Biol. Evol.">
        <title>Analysis of the draft genome of the red seaweed Gracilariopsis chorda provides insights into genome size evolution in Rhodophyta.</title>
        <authorList>
            <person name="Lee J."/>
            <person name="Yang E.C."/>
            <person name="Graf L."/>
            <person name="Yang J.H."/>
            <person name="Qiu H."/>
            <person name="Zel Zion U."/>
            <person name="Chan C.X."/>
            <person name="Stephens T.G."/>
            <person name="Weber A.P.M."/>
            <person name="Boo G.H."/>
            <person name="Boo S.M."/>
            <person name="Kim K.M."/>
            <person name="Shin Y."/>
            <person name="Jung M."/>
            <person name="Lee S.J."/>
            <person name="Yim H.S."/>
            <person name="Lee J.H."/>
            <person name="Bhattacharya D."/>
            <person name="Yoon H.S."/>
        </authorList>
    </citation>
    <scope>NUCLEOTIDE SEQUENCE [LARGE SCALE GENOMIC DNA]</scope>
    <source>
        <strain evidence="8 9">SKKU-2015</strain>
        <tissue evidence="8">Whole body</tissue>
    </source>
</reference>
<keyword evidence="9" id="KW-1185">Reference proteome</keyword>
<dbReference type="InterPro" id="IPR011009">
    <property type="entry name" value="Kinase-like_dom_sf"/>
</dbReference>
<evidence type="ECO:0000259" key="7">
    <source>
        <dbReference type="PROSITE" id="PS50011"/>
    </source>
</evidence>
<dbReference type="PANTHER" id="PTHR24349">
    <property type="entry name" value="SERINE/THREONINE-PROTEIN KINASE"/>
    <property type="match status" value="1"/>
</dbReference>
<gene>
    <name evidence="8" type="ORF">BWQ96_01410</name>
</gene>
<proteinExistence type="predicted"/>
<evidence type="ECO:0000256" key="5">
    <source>
        <dbReference type="ARBA" id="ARBA00022840"/>
    </source>
</evidence>
<dbReference type="PROSITE" id="PS50011">
    <property type="entry name" value="PROTEIN_KINASE_DOM"/>
    <property type="match status" value="1"/>
</dbReference>
<dbReference type="AlphaFoldDB" id="A0A2V3J395"/>
<sequence>MSALPSDFGLGIERVTSEHFSRVGSTNVPRNDSLASAAAPPAAAQFGLRFTFQSLQSYGHTEKSSTSLADDANVNANGFVGGVYANYLSPVFDRNTWSATQLLLPSRVEEAAGPALYRRGSIDDFWKLGTRLGMGACSEVRLGESINDSSVRAAIKIVSKGAPDLFCPQSGDCREVLAFRAMQSHSSLVQCLGIYEDERFIYIVMELLTGGQMLPRLTDRERYYPRYCENDIVTVARSLVRALAHLHLHGIAHRDVKPENILYVSESKDPTVKLTDFGIAHTNAHNVNATDMVGTPLYIAPEVLLRQPYGCAADMWSFGVIVHTLLVGFPPFDDDDLVNLINKVKYDDSGLKAPEWSLVSEGARDFVRHLLVRDVPQRLTAQQALAHPWLTTPRPPPFPAPPIPAHSRQSRNPLPRQSTHACRQQGIVPLAAAQNNLEHFLRRNIWKRRESERKSQPEPKLSMLVSLSEKTLKVSDSANDLDIPEQSILSDALAASISPPRTPKERQPRHSPLAVNDAVAGSSDIADSPMLTPQPTIGTQSASPASGRLPRSHRFDISDVPLLKHQDVDTEHQKEQERLRQRRLRIQAQLSRRKRLKERKSLNGSENLASEPSEPISSRTASSQPEDLDERADSLFTDPKFSDDSLSMSLEETFPSRRVADAQEDVDRIHKQRADNEHKSRGNLLGRRTKHFGNGKHTPKSEKTKHSRVKGVRVLRRQRHAVASASSN</sequence>
<dbReference type="Proteomes" id="UP000247409">
    <property type="component" value="Unassembled WGS sequence"/>
</dbReference>
<keyword evidence="2" id="KW-0808">Transferase</keyword>